<feature type="chain" id="PRO_5025712530" evidence="2">
    <location>
        <begin position="33"/>
        <end position="474"/>
    </location>
</feature>
<dbReference type="AlphaFoldDB" id="A0A679J620"/>
<evidence type="ECO:0000256" key="1">
    <source>
        <dbReference type="ARBA" id="ARBA00008769"/>
    </source>
</evidence>
<feature type="region of interest" description="Disordered" evidence="3">
    <location>
        <begin position="33"/>
        <end position="58"/>
    </location>
</feature>
<dbReference type="Gene3D" id="2.40.160.180">
    <property type="entry name" value="Carbohydrate-selective porin OprB"/>
    <property type="match status" value="1"/>
</dbReference>
<dbReference type="GO" id="GO:0016020">
    <property type="term" value="C:membrane"/>
    <property type="evidence" value="ECO:0007669"/>
    <property type="project" value="InterPro"/>
</dbReference>
<gene>
    <name evidence="4" type="primary">oprB_3</name>
    <name evidence="4" type="ORF">MBUL_02456</name>
</gene>
<sequence length="474" mass="51284">MISMRMIARRPMAPARIVSAVFALLSADPAWSEPGQTGAVDDRPAQSAPLEPDRPPSIQTSLGAFGDPGGFRSMLAARGIDYNLLYTNEILGNVSGGVRQGAIHAGKFETAVTVDFDRLAGWTGWSGFANVFQIHDTGGLRDRSFQRLITVSNIEAYPSTRLSELWLERTSEDRNLSLRFGQLVADGEFFSSETGKIFLSNDWPTITGANLPSGGPAYPISTPGMRLRWTPDASVSGLVAIFNGDPGDQASVNRTGLNFRLNDAPLVMGEVQFRAVPGPDGLGRSLKLGGYRHFGRFDDYRYDRTGLPLANPRSGGSARRHAGTSGAYAVVDAQLYRPAGGIETDGISAYARLSTSPSDRNLIDLWADGGIVVTGMTPDRPKDAFGLSFIYARIGENARRYDLDRLSFDTEFHVPRSFEATIEATYLFALAPGWTIQPDIQYVFNPGGGASDPIRPGQRLKGGAVFGLRSTLTY</sequence>
<name>A0A679J620_9HYPH</name>
<dbReference type="GO" id="GO:0008643">
    <property type="term" value="P:carbohydrate transport"/>
    <property type="evidence" value="ECO:0007669"/>
    <property type="project" value="InterPro"/>
</dbReference>
<accession>A0A679J620</accession>
<dbReference type="InterPro" id="IPR038673">
    <property type="entry name" value="OprB_sf"/>
</dbReference>
<feature type="signal peptide" evidence="2">
    <location>
        <begin position="1"/>
        <end position="32"/>
    </location>
</feature>
<dbReference type="PANTHER" id="PTHR37944:SF1">
    <property type="entry name" value="PORIN B"/>
    <property type="match status" value="1"/>
</dbReference>
<dbReference type="InterPro" id="IPR007049">
    <property type="entry name" value="Carb-sel_porin_OprB"/>
</dbReference>
<reference evidence="4" key="1">
    <citation type="submission" date="2019-12" db="EMBL/GenBank/DDBJ databases">
        <authorList>
            <person name="Cremers G."/>
        </authorList>
    </citation>
    <scope>NUCLEOTIDE SEQUENCE</scope>
    <source>
        <strain evidence="4">Mbul1</strain>
    </source>
</reference>
<dbReference type="InterPro" id="IPR052932">
    <property type="entry name" value="OprB_Porin"/>
</dbReference>
<protein>
    <submittedName>
        <fullName evidence="4">Porin B</fullName>
    </submittedName>
</protein>
<comment type="similarity">
    <text evidence="1 2">Belongs to the OprB family.</text>
</comment>
<evidence type="ECO:0000256" key="2">
    <source>
        <dbReference type="RuleBase" id="RU363072"/>
    </source>
</evidence>
<dbReference type="EMBL" id="LR743504">
    <property type="protein sequence ID" value="CAA2103952.1"/>
    <property type="molecule type" value="Genomic_DNA"/>
</dbReference>
<dbReference type="Pfam" id="PF04966">
    <property type="entry name" value="OprB"/>
    <property type="match status" value="1"/>
</dbReference>
<evidence type="ECO:0000256" key="3">
    <source>
        <dbReference type="SAM" id="MobiDB-lite"/>
    </source>
</evidence>
<proteinExistence type="inferred from homology"/>
<dbReference type="GO" id="GO:0015288">
    <property type="term" value="F:porin activity"/>
    <property type="evidence" value="ECO:0007669"/>
    <property type="project" value="InterPro"/>
</dbReference>
<evidence type="ECO:0000313" key="4">
    <source>
        <dbReference type="EMBL" id="CAA2103952.1"/>
    </source>
</evidence>
<organism evidence="4">
    <name type="scientific">Methylobacterium bullatum</name>
    <dbReference type="NCBI Taxonomy" id="570505"/>
    <lineage>
        <taxon>Bacteria</taxon>
        <taxon>Pseudomonadati</taxon>
        <taxon>Pseudomonadota</taxon>
        <taxon>Alphaproteobacteria</taxon>
        <taxon>Hyphomicrobiales</taxon>
        <taxon>Methylobacteriaceae</taxon>
        <taxon>Methylobacterium</taxon>
    </lineage>
</organism>
<dbReference type="PANTHER" id="PTHR37944">
    <property type="entry name" value="PORIN B"/>
    <property type="match status" value="1"/>
</dbReference>
<keyword evidence="2" id="KW-0732">Signal</keyword>